<comment type="caution">
    <text evidence="1">The sequence shown here is derived from an EMBL/GenBank/DDBJ whole genome shotgun (WGS) entry which is preliminary data.</text>
</comment>
<evidence type="ECO:0000313" key="1">
    <source>
        <dbReference type="EMBL" id="KAF3338793.1"/>
    </source>
</evidence>
<proteinExistence type="predicted"/>
<dbReference type="PANTHER" id="PTHR48054">
    <property type="entry name" value="RECEPTOR KINASE-LIKE PROTEIN XA21"/>
    <property type="match status" value="1"/>
</dbReference>
<dbReference type="AlphaFoldDB" id="A0A833RFC5"/>
<dbReference type="InterPro" id="IPR001611">
    <property type="entry name" value="Leu-rich_rpt"/>
</dbReference>
<keyword evidence="2" id="KW-1185">Reference proteome</keyword>
<keyword evidence="1" id="KW-0418">Kinase</keyword>
<reference evidence="1" key="1">
    <citation type="submission" date="2020-01" db="EMBL/GenBank/DDBJ databases">
        <title>Genome sequence of Kobresia littledalei, the first chromosome-level genome in the family Cyperaceae.</title>
        <authorList>
            <person name="Qu G."/>
        </authorList>
    </citation>
    <scope>NUCLEOTIDE SEQUENCE</scope>
    <source>
        <strain evidence="1">C.B.Clarke</strain>
        <tissue evidence="1">Leaf</tissue>
    </source>
</reference>
<dbReference type="PANTHER" id="PTHR48054:SF47">
    <property type="entry name" value="OS06G0179800 PROTEIN"/>
    <property type="match status" value="1"/>
</dbReference>
<protein>
    <submittedName>
        <fullName evidence="1">Putative LRR receptor-like serine/threonine-protein kinase</fullName>
    </submittedName>
</protein>
<dbReference type="InterPro" id="IPR052592">
    <property type="entry name" value="LRR-RLK"/>
</dbReference>
<accession>A0A833RFC5</accession>
<dbReference type="SUPFAM" id="SSF52058">
    <property type="entry name" value="L domain-like"/>
    <property type="match status" value="1"/>
</dbReference>
<dbReference type="Proteomes" id="UP000623129">
    <property type="component" value="Unassembled WGS sequence"/>
</dbReference>
<keyword evidence="1" id="KW-0675">Receptor</keyword>
<evidence type="ECO:0000313" key="2">
    <source>
        <dbReference type="Proteomes" id="UP000623129"/>
    </source>
</evidence>
<organism evidence="1 2">
    <name type="scientific">Carex littledalei</name>
    <dbReference type="NCBI Taxonomy" id="544730"/>
    <lineage>
        <taxon>Eukaryota</taxon>
        <taxon>Viridiplantae</taxon>
        <taxon>Streptophyta</taxon>
        <taxon>Embryophyta</taxon>
        <taxon>Tracheophyta</taxon>
        <taxon>Spermatophyta</taxon>
        <taxon>Magnoliopsida</taxon>
        <taxon>Liliopsida</taxon>
        <taxon>Poales</taxon>
        <taxon>Cyperaceae</taxon>
        <taxon>Cyperoideae</taxon>
        <taxon>Cariceae</taxon>
        <taxon>Carex</taxon>
        <taxon>Carex subgen. Euthyceras</taxon>
    </lineage>
</organism>
<dbReference type="EMBL" id="SWLB01000004">
    <property type="protein sequence ID" value="KAF3338793.1"/>
    <property type="molecule type" value="Genomic_DNA"/>
</dbReference>
<dbReference type="GO" id="GO:0016301">
    <property type="term" value="F:kinase activity"/>
    <property type="evidence" value="ECO:0007669"/>
    <property type="project" value="UniProtKB-KW"/>
</dbReference>
<dbReference type="InterPro" id="IPR032675">
    <property type="entry name" value="LRR_dom_sf"/>
</dbReference>
<dbReference type="Pfam" id="PF00560">
    <property type="entry name" value="LRR_1"/>
    <property type="match status" value="3"/>
</dbReference>
<sequence length="236" mass="27077">MEKATRDGFIPPSLGQLKVLQYLSLGDNYLSGMIPHSIYNLSAMVGMYFYGNQLDGNLPSNFCDAFWNLQELTVNENQLNGEIPISISNCSSMIKIDLASNNFRGTIPDSIGTLQNLSWLAMGANQIKATDDNWRFFDSLINCTFLQVSDKPFKPKQERREPLLRSQRHVHREHRRPDTIPVLMNVLQNHQRFADASIVVDKYRNFLVDWIMFEKKVGLVEKILLKIQVLLTVNKT</sequence>
<name>A0A833RFC5_9POAL</name>
<gene>
    <name evidence="1" type="ORF">FCM35_KLT16264</name>
</gene>
<dbReference type="OrthoDB" id="785757at2759"/>
<keyword evidence="1" id="KW-0808">Transferase</keyword>
<dbReference type="Gene3D" id="3.80.10.10">
    <property type="entry name" value="Ribonuclease Inhibitor"/>
    <property type="match status" value="1"/>
</dbReference>